<accession>A0ABX7P6D6</accession>
<dbReference type="Proteomes" id="UP000662747">
    <property type="component" value="Chromosome"/>
</dbReference>
<feature type="compositionally biased region" description="Low complexity" evidence="1">
    <location>
        <begin position="53"/>
        <end position="66"/>
    </location>
</feature>
<proteinExistence type="predicted"/>
<sequence>MATRKTTKTRAGSGTGTTEKAPTRTPATKATTRTTPTEPQAELAATIATSPLATATDTKATATTTPTRTATYNANLAGAIEVGSKAAEMVIVRDGVEITAPQLNLSRVDAYVERLKPVVAFSTPRVVQQSVKPGTRVAKGTVVDLVLVPPTNIELGLVDKAHVGFQHRTVDQVAPYVEQARSILERRATAADLTDNERAQMYGILQQADIVLNDADPTTSLDAAYRVLQGAKAYS</sequence>
<protein>
    <submittedName>
        <fullName evidence="2">Uncharacterized protein</fullName>
    </submittedName>
</protein>
<evidence type="ECO:0000256" key="1">
    <source>
        <dbReference type="SAM" id="MobiDB-lite"/>
    </source>
</evidence>
<name>A0ABX7P6D6_9BACT</name>
<evidence type="ECO:0000313" key="3">
    <source>
        <dbReference type="Proteomes" id="UP000662747"/>
    </source>
</evidence>
<keyword evidence="3" id="KW-1185">Reference proteome</keyword>
<reference evidence="2 3" key="1">
    <citation type="submission" date="2021-02" db="EMBL/GenBank/DDBJ databases">
        <title>De Novo genome assembly of isolated myxobacteria.</title>
        <authorList>
            <person name="Stevens D.C."/>
        </authorList>
    </citation>
    <scope>NUCLEOTIDE SEQUENCE [LARGE SCALE GENOMIC DNA]</scope>
    <source>
        <strain evidence="3">SCPEA02</strain>
    </source>
</reference>
<feature type="compositionally biased region" description="Low complexity" evidence="1">
    <location>
        <begin position="17"/>
        <end position="39"/>
    </location>
</feature>
<evidence type="ECO:0000313" key="2">
    <source>
        <dbReference type="EMBL" id="QSQ26050.1"/>
    </source>
</evidence>
<feature type="region of interest" description="Disordered" evidence="1">
    <location>
        <begin position="1"/>
        <end position="66"/>
    </location>
</feature>
<dbReference type="RefSeq" id="WP_206727600.1">
    <property type="nucleotide sequence ID" value="NZ_CP071090.1"/>
</dbReference>
<organism evidence="2 3">
    <name type="scientific">Pyxidicoccus parkwayensis</name>
    <dbReference type="NCBI Taxonomy" id="2813578"/>
    <lineage>
        <taxon>Bacteria</taxon>
        <taxon>Pseudomonadati</taxon>
        <taxon>Myxococcota</taxon>
        <taxon>Myxococcia</taxon>
        <taxon>Myxococcales</taxon>
        <taxon>Cystobacterineae</taxon>
        <taxon>Myxococcaceae</taxon>
        <taxon>Pyxidicoccus</taxon>
    </lineage>
</organism>
<gene>
    <name evidence="2" type="ORF">JY651_14475</name>
</gene>
<dbReference type="EMBL" id="CP071090">
    <property type="protein sequence ID" value="QSQ26050.1"/>
    <property type="molecule type" value="Genomic_DNA"/>
</dbReference>